<sequence length="323" mass="37293">MADKDARSSMAIDGEDPPLYGRSRYRITGDEIIGVVKSNKCASFSSDVGATVRTKCAADWESWKAIPEELKMHMIDELVSNWDIGKSDPNLMKVINNVFKSRFQEWNFDNERDATIQQEQEHHYELSNLDSNQMEYLNDLCSNRFTQWKSDLHKHYELYDGLEVALEVGQTRSIGRRKNFFTDLGHNASLIGWRYDFPKIDMFKEVYVRPGDELTEKASLRDPSASSSRQRTEWVDTLTYEVVGLKEQIVAQQSQIVAQNNFMNQIRLALQISSIQFPDLHPLSPPSQQPRPPNPLTQQQHHQPTIVMSRTSFFSVVLICFRI</sequence>
<accession>A0A5N5F4H2</accession>
<reference evidence="3" key="2">
    <citation type="submission" date="2019-10" db="EMBL/GenBank/DDBJ databases">
        <title>A de novo genome assembly of a pear dwarfing rootstock.</title>
        <authorList>
            <person name="Wang F."/>
            <person name="Wang J."/>
            <person name="Li S."/>
            <person name="Zhang Y."/>
            <person name="Fang M."/>
            <person name="Ma L."/>
            <person name="Zhao Y."/>
            <person name="Jiang S."/>
        </authorList>
    </citation>
    <scope>NUCLEOTIDE SEQUENCE [LARGE SCALE GENOMIC DNA]</scope>
</reference>
<dbReference type="AlphaFoldDB" id="A0A5N5F4H2"/>
<evidence type="ECO:0000256" key="1">
    <source>
        <dbReference type="SAM" id="MobiDB-lite"/>
    </source>
</evidence>
<protein>
    <submittedName>
        <fullName evidence="2">Uncharacterized protein</fullName>
    </submittedName>
</protein>
<reference evidence="2 3" key="1">
    <citation type="submission" date="2019-09" db="EMBL/GenBank/DDBJ databases">
        <authorList>
            <person name="Ou C."/>
        </authorList>
    </citation>
    <scope>NUCLEOTIDE SEQUENCE [LARGE SCALE GENOMIC DNA]</scope>
    <source>
        <strain evidence="2">S2</strain>
        <tissue evidence="2">Leaf</tissue>
    </source>
</reference>
<dbReference type="EMBL" id="SMOL01000768">
    <property type="protein sequence ID" value="KAB2597875.1"/>
    <property type="molecule type" value="Genomic_DNA"/>
</dbReference>
<name>A0A5N5F4H2_9ROSA</name>
<proteinExistence type="predicted"/>
<feature type="compositionally biased region" description="Pro residues" evidence="1">
    <location>
        <begin position="283"/>
        <end position="295"/>
    </location>
</feature>
<feature type="region of interest" description="Disordered" evidence="1">
    <location>
        <begin position="281"/>
        <end position="303"/>
    </location>
</feature>
<evidence type="ECO:0000313" key="2">
    <source>
        <dbReference type="EMBL" id="KAB2597875.1"/>
    </source>
</evidence>
<evidence type="ECO:0000313" key="3">
    <source>
        <dbReference type="Proteomes" id="UP000327157"/>
    </source>
</evidence>
<keyword evidence="3" id="KW-1185">Reference proteome</keyword>
<dbReference type="Proteomes" id="UP000327157">
    <property type="component" value="Chromosome 1"/>
</dbReference>
<reference evidence="2 3" key="3">
    <citation type="submission" date="2019-11" db="EMBL/GenBank/DDBJ databases">
        <title>A de novo genome assembly of a pear dwarfing rootstock.</title>
        <authorList>
            <person name="Wang F."/>
            <person name="Wang J."/>
            <person name="Li S."/>
            <person name="Zhang Y."/>
            <person name="Fang M."/>
            <person name="Ma L."/>
            <person name="Zhao Y."/>
            <person name="Jiang S."/>
        </authorList>
    </citation>
    <scope>NUCLEOTIDE SEQUENCE [LARGE SCALE GENOMIC DNA]</scope>
    <source>
        <strain evidence="2">S2</strain>
        <tissue evidence="2">Leaf</tissue>
    </source>
</reference>
<organism evidence="2 3">
    <name type="scientific">Pyrus ussuriensis x Pyrus communis</name>
    <dbReference type="NCBI Taxonomy" id="2448454"/>
    <lineage>
        <taxon>Eukaryota</taxon>
        <taxon>Viridiplantae</taxon>
        <taxon>Streptophyta</taxon>
        <taxon>Embryophyta</taxon>
        <taxon>Tracheophyta</taxon>
        <taxon>Spermatophyta</taxon>
        <taxon>Magnoliopsida</taxon>
        <taxon>eudicotyledons</taxon>
        <taxon>Gunneridae</taxon>
        <taxon>Pentapetalae</taxon>
        <taxon>rosids</taxon>
        <taxon>fabids</taxon>
        <taxon>Rosales</taxon>
        <taxon>Rosaceae</taxon>
        <taxon>Amygdaloideae</taxon>
        <taxon>Maleae</taxon>
        <taxon>Pyrus</taxon>
    </lineage>
</organism>
<gene>
    <name evidence="2" type="ORF">D8674_000795</name>
</gene>
<comment type="caution">
    <text evidence="2">The sequence shown here is derived from an EMBL/GenBank/DDBJ whole genome shotgun (WGS) entry which is preliminary data.</text>
</comment>